<name>A0A5E4PYB7_9NEOP</name>
<protein>
    <recommendedName>
        <fullName evidence="6">EGF-like domain-containing protein</fullName>
    </recommendedName>
</protein>
<dbReference type="Proteomes" id="UP000324832">
    <property type="component" value="Unassembled WGS sequence"/>
</dbReference>
<evidence type="ECO:0000256" key="4">
    <source>
        <dbReference type="ARBA" id="ARBA00023157"/>
    </source>
</evidence>
<dbReference type="Gene3D" id="2.10.25.10">
    <property type="entry name" value="Laminin"/>
    <property type="match status" value="2"/>
</dbReference>
<keyword evidence="1 5" id="KW-0245">EGF-like domain</keyword>
<evidence type="ECO:0000313" key="7">
    <source>
        <dbReference type="EMBL" id="VVC90259.1"/>
    </source>
</evidence>
<evidence type="ECO:0000256" key="1">
    <source>
        <dbReference type="ARBA" id="ARBA00022536"/>
    </source>
</evidence>
<dbReference type="PROSITE" id="PS00022">
    <property type="entry name" value="EGF_1"/>
    <property type="match status" value="4"/>
</dbReference>
<dbReference type="SMART" id="SM00181">
    <property type="entry name" value="EGF"/>
    <property type="match status" value="5"/>
</dbReference>
<evidence type="ECO:0000256" key="5">
    <source>
        <dbReference type="PROSITE-ProRule" id="PRU00076"/>
    </source>
</evidence>
<reference evidence="7 8" key="1">
    <citation type="submission" date="2017-07" db="EMBL/GenBank/DDBJ databases">
        <authorList>
            <person name="Talla V."/>
            <person name="Backstrom N."/>
        </authorList>
    </citation>
    <scope>NUCLEOTIDE SEQUENCE [LARGE SCALE GENOMIC DNA]</scope>
</reference>
<dbReference type="GO" id="GO:0005509">
    <property type="term" value="F:calcium ion binding"/>
    <property type="evidence" value="ECO:0007669"/>
    <property type="project" value="InterPro"/>
</dbReference>
<dbReference type="AlphaFoldDB" id="A0A5E4PYB7"/>
<dbReference type="SUPFAM" id="SSF57196">
    <property type="entry name" value="EGF/Laminin"/>
    <property type="match status" value="1"/>
</dbReference>
<organism evidence="7 8">
    <name type="scientific">Leptidea sinapis</name>
    <dbReference type="NCBI Taxonomy" id="189913"/>
    <lineage>
        <taxon>Eukaryota</taxon>
        <taxon>Metazoa</taxon>
        <taxon>Ecdysozoa</taxon>
        <taxon>Arthropoda</taxon>
        <taxon>Hexapoda</taxon>
        <taxon>Insecta</taxon>
        <taxon>Pterygota</taxon>
        <taxon>Neoptera</taxon>
        <taxon>Endopterygota</taxon>
        <taxon>Lepidoptera</taxon>
        <taxon>Glossata</taxon>
        <taxon>Ditrysia</taxon>
        <taxon>Papilionoidea</taxon>
        <taxon>Pieridae</taxon>
        <taxon>Dismorphiinae</taxon>
        <taxon>Leptidea</taxon>
    </lineage>
</organism>
<keyword evidence="2" id="KW-0732">Signal</keyword>
<feature type="disulfide bond" evidence="5">
    <location>
        <begin position="103"/>
        <end position="112"/>
    </location>
</feature>
<dbReference type="InterPro" id="IPR001881">
    <property type="entry name" value="EGF-like_Ca-bd_dom"/>
</dbReference>
<evidence type="ECO:0000256" key="2">
    <source>
        <dbReference type="ARBA" id="ARBA00022729"/>
    </source>
</evidence>
<dbReference type="PROSITE" id="PS01186">
    <property type="entry name" value="EGF_2"/>
    <property type="match status" value="1"/>
</dbReference>
<sequence length="402" mass="42604">MQDSVRSHAAAQVRNKIKNPCVLDGGKSACHDSAVCVRSGPAGNNGGNAATEYLCLCPDGLRPITRDTYVECVIEAAAGASCPLACGAGRCRQGAGGRASCRCPPLWAGPHCEHYRCAAHCNQRGRCHLASHESDTSETSDPPPLQCSCYAGYAGERCEQRVDACARVACGAGTCRQAGGSAVCECPPNYTGDHCERCIGHECLCDNWCVNGICEICEEALDTDIEKQPKTLSEDLEQSKALSQLPYAMCTNIWCKLIKYSIIIESSLWCSGACLHGGRCVAVSAAEARAGAACACAGAWGGATCAHYVGHDHACVARCAPPAVCVWRPAGTWVTGGSGAFVHARLPDNVEISNPMYLAGEDEPAPATSHAARQIIKILVIRYYGRAIIYCNNMYLVVMMFL</sequence>
<proteinExistence type="predicted"/>
<dbReference type="InterPro" id="IPR000742">
    <property type="entry name" value="EGF"/>
</dbReference>
<gene>
    <name evidence="7" type="ORF">LSINAPIS_LOCUS3204</name>
</gene>
<dbReference type="SMART" id="SM00179">
    <property type="entry name" value="EGF_CA"/>
    <property type="match status" value="1"/>
</dbReference>
<dbReference type="EMBL" id="FZQP02000748">
    <property type="protein sequence ID" value="VVC90259.1"/>
    <property type="molecule type" value="Genomic_DNA"/>
</dbReference>
<evidence type="ECO:0000313" key="8">
    <source>
        <dbReference type="Proteomes" id="UP000324832"/>
    </source>
</evidence>
<feature type="domain" description="EGF-like" evidence="6">
    <location>
        <begin position="78"/>
        <end position="113"/>
    </location>
</feature>
<keyword evidence="3" id="KW-0677">Repeat</keyword>
<comment type="caution">
    <text evidence="5">Lacks conserved residue(s) required for the propagation of feature annotation.</text>
</comment>
<dbReference type="PROSITE" id="PS50026">
    <property type="entry name" value="EGF_3"/>
    <property type="match status" value="3"/>
</dbReference>
<evidence type="ECO:0000259" key="6">
    <source>
        <dbReference type="PROSITE" id="PS50026"/>
    </source>
</evidence>
<feature type="disulfide bond" evidence="5">
    <location>
        <begin position="165"/>
        <end position="175"/>
    </location>
</feature>
<evidence type="ECO:0000256" key="3">
    <source>
        <dbReference type="ARBA" id="ARBA00022737"/>
    </source>
</evidence>
<feature type="domain" description="EGF-like" evidence="6">
    <location>
        <begin position="266"/>
        <end position="306"/>
    </location>
</feature>
<feature type="disulfide bond" evidence="5">
    <location>
        <begin position="270"/>
        <end position="280"/>
    </location>
</feature>
<accession>A0A5E4PYB7</accession>
<feature type="domain" description="EGF-like" evidence="6">
    <location>
        <begin position="161"/>
        <end position="196"/>
    </location>
</feature>
<keyword evidence="8" id="KW-1185">Reference proteome</keyword>
<dbReference type="PANTHER" id="PTHR12916">
    <property type="entry name" value="CYTOCHROME C OXIDASE POLYPEPTIDE VIC-2"/>
    <property type="match status" value="1"/>
</dbReference>
<feature type="disulfide bond" evidence="5">
    <location>
        <begin position="186"/>
        <end position="195"/>
    </location>
</feature>
<dbReference type="PANTHER" id="PTHR12916:SF4">
    <property type="entry name" value="UNINFLATABLE, ISOFORM C"/>
    <property type="match status" value="1"/>
</dbReference>
<keyword evidence="4 5" id="KW-1015">Disulfide bond</keyword>
<feature type="disulfide bond" evidence="5">
    <location>
        <begin position="296"/>
        <end position="305"/>
    </location>
</feature>